<gene>
    <name evidence="2" type="ORF">E2C01_071145</name>
</gene>
<evidence type="ECO:0000313" key="3">
    <source>
        <dbReference type="Proteomes" id="UP000324222"/>
    </source>
</evidence>
<dbReference type="Proteomes" id="UP000324222">
    <property type="component" value="Unassembled WGS sequence"/>
</dbReference>
<name>A0A5B7I4E8_PORTR</name>
<evidence type="ECO:0000256" key="1">
    <source>
        <dbReference type="SAM" id="MobiDB-lite"/>
    </source>
</evidence>
<keyword evidence="3" id="KW-1185">Reference proteome</keyword>
<accession>A0A5B7I4E8</accession>
<dbReference type="AlphaFoldDB" id="A0A5B7I4E8"/>
<protein>
    <submittedName>
        <fullName evidence="2">Uncharacterized protein</fullName>
    </submittedName>
</protein>
<proteinExistence type="predicted"/>
<dbReference type="EMBL" id="VSRR010044055">
    <property type="protein sequence ID" value="MPC76719.1"/>
    <property type="molecule type" value="Genomic_DNA"/>
</dbReference>
<comment type="caution">
    <text evidence="2">The sequence shown here is derived from an EMBL/GenBank/DDBJ whole genome shotgun (WGS) entry which is preliminary data.</text>
</comment>
<organism evidence="2 3">
    <name type="scientific">Portunus trituberculatus</name>
    <name type="common">Swimming crab</name>
    <name type="synonym">Neptunus trituberculatus</name>
    <dbReference type="NCBI Taxonomy" id="210409"/>
    <lineage>
        <taxon>Eukaryota</taxon>
        <taxon>Metazoa</taxon>
        <taxon>Ecdysozoa</taxon>
        <taxon>Arthropoda</taxon>
        <taxon>Crustacea</taxon>
        <taxon>Multicrustacea</taxon>
        <taxon>Malacostraca</taxon>
        <taxon>Eumalacostraca</taxon>
        <taxon>Eucarida</taxon>
        <taxon>Decapoda</taxon>
        <taxon>Pleocyemata</taxon>
        <taxon>Brachyura</taxon>
        <taxon>Eubrachyura</taxon>
        <taxon>Portunoidea</taxon>
        <taxon>Portunidae</taxon>
        <taxon>Portuninae</taxon>
        <taxon>Portunus</taxon>
    </lineage>
</organism>
<sequence>MNGSGEGRAVTGGSGEGRTVIGGSGEERAVIVAVVKGGQLLVAVVKGVQESNAQDKAMPPPSGSRQLRANRAQVIVMTMWRSLPPPPSAVAPTAPPVHSAPRNASCPQPFLLAPHVQGEVHEDEDREETESQRSLHWAKVSQTGTSVHFQHLLPVSATQRHTAGHNAQGIERQLFTFMAEENGLALLFMQKRFNMKVKKRTEEIENIIRVKK</sequence>
<evidence type="ECO:0000313" key="2">
    <source>
        <dbReference type="EMBL" id="MPC76719.1"/>
    </source>
</evidence>
<reference evidence="2 3" key="1">
    <citation type="submission" date="2019-05" db="EMBL/GenBank/DDBJ databases">
        <title>Another draft genome of Portunus trituberculatus and its Hox gene families provides insights of decapod evolution.</title>
        <authorList>
            <person name="Jeong J.-H."/>
            <person name="Song I."/>
            <person name="Kim S."/>
            <person name="Choi T."/>
            <person name="Kim D."/>
            <person name="Ryu S."/>
            <person name="Kim W."/>
        </authorList>
    </citation>
    <scope>NUCLEOTIDE SEQUENCE [LARGE SCALE GENOMIC DNA]</scope>
    <source>
        <tissue evidence="2">Muscle</tissue>
    </source>
</reference>
<feature type="region of interest" description="Disordered" evidence="1">
    <location>
        <begin position="1"/>
        <end position="21"/>
    </location>
</feature>